<proteinExistence type="predicted"/>
<organism evidence="2 3">
    <name type="scientific">Stenotrophomonas aracearum</name>
    <dbReference type="NCBI Taxonomy" id="3003272"/>
    <lineage>
        <taxon>Bacteria</taxon>
        <taxon>Pseudomonadati</taxon>
        <taxon>Pseudomonadota</taxon>
        <taxon>Gammaproteobacteria</taxon>
        <taxon>Lysobacterales</taxon>
        <taxon>Lysobacteraceae</taxon>
        <taxon>Stenotrophomonas</taxon>
    </lineage>
</organism>
<feature type="transmembrane region" description="Helical" evidence="1">
    <location>
        <begin position="87"/>
        <end position="108"/>
    </location>
</feature>
<dbReference type="EMBL" id="CP115543">
    <property type="protein sequence ID" value="WNH48805.1"/>
    <property type="molecule type" value="Genomic_DNA"/>
</dbReference>
<protein>
    <submittedName>
        <fullName evidence="2">DUF6404 family protein</fullName>
    </submittedName>
</protein>
<accession>A0ABY9YD49</accession>
<name>A0ABY9YD49_9GAMM</name>
<evidence type="ECO:0000313" key="3">
    <source>
        <dbReference type="Proteomes" id="UP001305421"/>
    </source>
</evidence>
<reference evidence="2 3" key="1">
    <citation type="submission" date="2022-12" db="EMBL/GenBank/DDBJ databases">
        <title>Two new species, Stenotrophomonas aracearum and Stenotrophomonas oahuensis, isolated from Anthurium (Araceae family) in Hawaii.</title>
        <authorList>
            <person name="Chunag S.C."/>
            <person name="Dobhal S."/>
            <person name="Alvarez A."/>
            <person name="Arif M."/>
        </authorList>
    </citation>
    <scope>NUCLEOTIDE SEQUENCE [LARGE SCALE GENOMIC DNA]</scope>
    <source>
        <strain evidence="2 3">A5588</strain>
    </source>
</reference>
<keyword evidence="3" id="KW-1185">Reference proteome</keyword>
<dbReference type="Pfam" id="PF19942">
    <property type="entry name" value="DUF6404"/>
    <property type="match status" value="1"/>
</dbReference>
<gene>
    <name evidence="2" type="ORF">PDM28_00265</name>
</gene>
<dbReference type="Proteomes" id="UP001305421">
    <property type="component" value="Chromosome"/>
</dbReference>
<dbReference type="InterPro" id="IPR045644">
    <property type="entry name" value="DUF6404"/>
</dbReference>
<dbReference type="RefSeq" id="WP_311183318.1">
    <property type="nucleotide sequence ID" value="NZ_CP115543.1"/>
</dbReference>
<feature type="transmembrane region" description="Helical" evidence="1">
    <location>
        <begin position="55"/>
        <end position="75"/>
    </location>
</feature>
<keyword evidence="1" id="KW-0812">Transmembrane</keyword>
<keyword evidence="1" id="KW-0472">Membrane</keyword>
<keyword evidence="1" id="KW-1133">Transmembrane helix</keyword>
<evidence type="ECO:0000313" key="2">
    <source>
        <dbReference type="EMBL" id="WNH48805.1"/>
    </source>
</evidence>
<sequence length="121" mass="13852">MTIQSEPAEPFRDKVRRLRRNLTSRGEHLSFTAPPIYRLAWLLGWNWKPPLFNSFLANAVIMGTAFAPCPLMLGFLPGFTPRTGLELTWSTLLGMTIFGLIMACKVAIQQRRLKLPNWDTY</sequence>
<evidence type="ECO:0000256" key="1">
    <source>
        <dbReference type="SAM" id="Phobius"/>
    </source>
</evidence>